<name>A0ABM4AZZ0_VANTA</name>
<gene>
    <name evidence="5" type="primary">LOC113392502</name>
</gene>
<keyword evidence="1 2" id="KW-0694">RNA-binding</keyword>
<protein>
    <submittedName>
        <fullName evidence="5">RNA-binding protein 45-like</fullName>
    </submittedName>
</protein>
<dbReference type="InterPro" id="IPR034208">
    <property type="entry name" value="RBM45_RRM4"/>
</dbReference>
<dbReference type="SUPFAM" id="SSF54928">
    <property type="entry name" value="RNA-binding domain, RBD"/>
    <property type="match status" value="2"/>
</dbReference>
<dbReference type="GeneID" id="113392502"/>
<feature type="domain" description="RRM" evidence="3">
    <location>
        <begin position="115"/>
        <end position="183"/>
    </location>
</feature>
<feature type="domain" description="RRM" evidence="3">
    <location>
        <begin position="22"/>
        <end position="101"/>
    </location>
</feature>
<evidence type="ECO:0000313" key="5">
    <source>
        <dbReference type="RefSeq" id="XP_064076872.1"/>
    </source>
</evidence>
<evidence type="ECO:0000259" key="3">
    <source>
        <dbReference type="PROSITE" id="PS50102"/>
    </source>
</evidence>
<dbReference type="Pfam" id="PF00076">
    <property type="entry name" value="RRM_1"/>
    <property type="match status" value="2"/>
</dbReference>
<dbReference type="Proteomes" id="UP001652626">
    <property type="component" value="Chromosome 5"/>
</dbReference>
<organism evidence="4 5">
    <name type="scientific">Vanessa tameamea</name>
    <name type="common">Kamehameha butterfly</name>
    <dbReference type="NCBI Taxonomy" id="334116"/>
    <lineage>
        <taxon>Eukaryota</taxon>
        <taxon>Metazoa</taxon>
        <taxon>Ecdysozoa</taxon>
        <taxon>Arthropoda</taxon>
        <taxon>Hexapoda</taxon>
        <taxon>Insecta</taxon>
        <taxon>Pterygota</taxon>
        <taxon>Neoptera</taxon>
        <taxon>Endopterygota</taxon>
        <taxon>Lepidoptera</taxon>
        <taxon>Glossata</taxon>
        <taxon>Ditrysia</taxon>
        <taxon>Papilionoidea</taxon>
        <taxon>Nymphalidae</taxon>
        <taxon>Nymphalinae</taxon>
        <taxon>Vanessa</taxon>
    </lineage>
</organism>
<dbReference type="CDD" id="cd12366">
    <property type="entry name" value="RRM1_RBM45"/>
    <property type="match status" value="1"/>
</dbReference>
<dbReference type="InterPro" id="IPR052462">
    <property type="entry name" value="SLIRP/GR-RBP-like"/>
</dbReference>
<dbReference type="PANTHER" id="PTHR48027">
    <property type="entry name" value="HETEROGENEOUS NUCLEAR RIBONUCLEOPROTEIN 87F-RELATED"/>
    <property type="match status" value="1"/>
</dbReference>
<sequence length="509" mass="57295">MEHRSKYSRNDEKDSEDSPIYSRLFIVCDRSLKEEQFRTAFSQFGCIEDIRIPRHHKTGEPKGIVFIKFSKTSEAAKALESMNIKFISNSTRTLKVMVAANRSEIQSEDYNYEKYRRLFIHIPKDMTEDILEENFKKFGFVEDVLIQRDRETGTSKGFAYITYQKFSEAAIAFEECDRKYRAIFAQPKGYKRNETSYETNIKGLANSTTAGNQRHSLMSMMNVNPKGFTRVNFTCSPYLTQMQVDTLFDIIPGMANCTYFIDLLKNIGKGSVLYSNPISATYAVKKLNGFEYPPGQSIFVEPANPNLAPYECDFPNIPSAVNNLIQFLEKPGTRNRDPGINHVSEMAIMTAKKNVNNLRNLISLTAKSSSPDLAQLAEAIAEASKLIKVATSGASGISNPDTKDLNYCSVRLPAPQPLAHIDSPVAKRCFLVCKPQPPPLTVLRDIFCRFGNLINVYTLPNKTVGYARYTVRESADEAIRILHGAEVCGVRIKVIEAEAEAPAKKIRLN</sequence>
<evidence type="ECO:0000256" key="2">
    <source>
        <dbReference type="PROSITE-ProRule" id="PRU00176"/>
    </source>
</evidence>
<proteinExistence type="predicted"/>
<evidence type="ECO:0000256" key="1">
    <source>
        <dbReference type="ARBA" id="ARBA00022884"/>
    </source>
</evidence>
<dbReference type="InterPro" id="IPR012677">
    <property type="entry name" value="Nucleotide-bd_a/b_plait_sf"/>
</dbReference>
<dbReference type="InterPro" id="IPR000504">
    <property type="entry name" value="RRM_dom"/>
</dbReference>
<keyword evidence="4" id="KW-1185">Reference proteome</keyword>
<dbReference type="SMART" id="SM00360">
    <property type="entry name" value="RRM"/>
    <property type="match status" value="3"/>
</dbReference>
<accession>A0ABM4AZZ0</accession>
<feature type="domain" description="RRM" evidence="3">
    <location>
        <begin position="443"/>
        <end position="499"/>
    </location>
</feature>
<dbReference type="InterPro" id="IPR034203">
    <property type="entry name" value="RBM45_RRM1"/>
</dbReference>
<evidence type="ECO:0000313" key="4">
    <source>
        <dbReference type="Proteomes" id="UP001652626"/>
    </source>
</evidence>
<dbReference type="CDD" id="cd12369">
    <property type="entry name" value="RRM4_RBM45"/>
    <property type="match status" value="1"/>
</dbReference>
<dbReference type="RefSeq" id="XP_064076872.1">
    <property type="nucleotide sequence ID" value="XM_064220802.1"/>
</dbReference>
<dbReference type="InterPro" id="IPR035979">
    <property type="entry name" value="RBD_domain_sf"/>
</dbReference>
<dbReference type="Gene3D" id="3.30.70.330">
    <property type="match status" value="3"/>
</dbReference>
<dbReference type="PROSITE" id="PS50102">
    <property type="entry name" value="RRM"/>
    <property type="match status" value="3"/>
</dbReference>
<reference evidence="5" key="1">
    <citation type="submission" date="2025-08" db="UniProtKB">
        <authorList>
            <consortium name="RefSeq"/>
        </authorList>
    </citation>
    <scope>IDENTIFICATION</scope>
    <source>
        <tissue evidence="5">Whole body</tissue>
    </source>
</reference>